<dbReference type="SMART" id="SM00054">
    <property type="entry name" value="EFh"/>
    <property type="match status" value="4"/>
</dbReference>
<dbReference type="InterPro" id="IPR002048">
    <property type="entry name" value="EF_hand_dom"/>
</dbReference>
<dbReference type="PANTHER" id="PTHR23048:SF0">
    <property type="entry name" value="CALMODULIN LIKE 3"/>
    <property type="match status" value="1"/>
</dbReference>
<feature type="domain" description="EF-hand" evidence="3">
    <location>
        <begin position="106"/>
        <end position="141"/>
    </location>
</feature>
<evidence type="ECO:0000256" key="1">
    <source>
        <dbReference type="ARBA" id="ARBA00022737"/>
    </source>
</evidence>
<feature type="domain" description="EF-hand" evidence="3">
    <location>
        <begin position="143"/>
        <end position="178"/>
    </location>
</feature>
<feature type="domain" description="EF-hand" evidence="3">
    <location>
        <begin position="70"/>
        <end position="105"/>
    </location>
</feature>
<evidence type="ECO:0000256" key="2">
    <source>
        <dbReference type="ARBA" id="ARBA00022837"/>
    </source>
</evidence>
<dbReference type="SUPFAM" id="SSF47473">
    <property type="entry name" value="EF-hand"/>
    <property type="match status" value="1"/>
</dbReference>
<dbReference type="GeneID" id="118418822"/>
<dbReference type="AlphaFoldDB" id="A0A9J7LE21"/>
<proteinExistence type="predicted"/>
<keyword evidence="4" id="KW-1185">Reference proteome</keyword>
<accession>A0A9J7LE21</accession>
<keyword evidence="2" id="KW-0106">Calcium</keyword>
<evidence type="ECO:0000259" key="3">
    <source>
        <dbReference type="PROSITE" id="PS50222"/>
    </source>
</evidence>
<dbReference type="GO" id="GO:0000226">
    <property type="term" value="P:microtubule cytoskeleton organization"/>
    <property type="evidence" value="ECO:0000318"/>
    <property type="project" value="GO_Central"/>
</dbReference>
<sequence>MSVILLTTSSYSSGSKIRPALVRPRTRTQQLVTSTFPIARTQQTFQRVDLKTAGSKSISGHKMSDILSEEQIAELMQVFSLFDKDGSGCITTKELEDVIRTLGRDLTFPEIQDMISEMDADGSGCIDFPEFLMVMARKQREQDNEKEIREAFRVFDKDGNGFITASELRVVMANLGEKLSDEELEEMIDEADIDGDGHINYDEFYLMMKPGAN</sequence>
<dbReference type="PROSITE" id="PS00018">
    <property type="entry name" value="EF_HAND_1"/>
    <property type="match status" value="4"/>
</dbReference>
<dbReference type="InterPro" id="IPR050230">
    <property type="entry name" value="CALM/Myosin/TropC-like"/>
</dbReference>
<keyword evidence="1" id="KW-0677">Repeat</keyword>
<dbReference type="RefSeq" id="XP_035680772.1">
    <property type="nucleotide sequence ID" value="XM_035824879.1"/>
</dbReference>
<dbReference type="GO" id="GO:0005509">
    <property type="term" value="F:calcium ion binding"/>
    <property type="evidence" value="ECO:0000318"/>
    <property type="project" value="GO_Central"/>
</dbReference>
<evidence type="ECO:0000313" key="5">
    <source>
        <dbReference type="RefSeq" id="XP_035680772.1"/>
    </source>
</evidence>
<evidence type="ECO:0000313" key="4">
    <source>
        <dbReference type="Proteomes" id="UP000001554"/>
    </source>
</evidence>
<reference evidence="4" key="1">
    <citation type="journal article" date="2020" name="Nat. Ecol. Evol.">
        <title>Deeply conserved synteny resolves early events in vertebrate evolution.</title>
        <authorList>
            <person name="Simakov O."/>
            <person name="Marletaz F."/>
            <person name="Yue J.X."/>
            <person name="O'Connell B."/>
            <person name="Jenkins J."/>
            <person name="Brandt A."/>
            <person name="Calef R."/>
            <person name="Tung C.H."/>
            <person name="Huang T.K."/>
            <person name="Schmutz J."/>
            <person name="Satoh N."/>
            <person name="Yu J.K."/>
            <person name="Putnam N.H."/>
            <person name="Green R.E."/>
            <person name="Rokhsar D.S."/>
        </authorList>
    </citation>
    <scope>NUCLEOTIDE SEQUENCE [LARGE SCALE GENOMIC DNA]</scope>
    <source>
        <strain evidence="4">S238N-H82</strain>
    </source>
</reference>
<dbReference type="CDD" id="cd00051">
    <property type="entry name" value="EFh"/>
    <property type="match status" value="2"/>
</dbReference>
<dbReference type="GO" id="GO:0005737">
    <property type="term" value="C:cytoplasm"/>
    <property type="evidence" value="ECO:0000318"/>
    <property type="project" value="GO_Central"/>
</dbReference>
<dbReference type="InterPro" id="IPR011992">
    <property type="entry name" value="EF-hand-dom_pair"/>
</dbReference>
<reference evidence="5" key="2">
    <citation type="submission" date="2025-08" db="UniProtKB">
        <authorList>
            <consortium name="RefSeq"/>
        </authorList>
    </citation>
    <scope>IDENTIFICATION</scope>
    <source>
        <strain evidence="5">S238N-H82</strain>
        <tissue evidence="5">Testes</tissue>
    </source>
</reference>
<dbReference type="PANTHER" id="PTHR23048">
    <property type="entry name" value="MYOSIN LIGHT CHAIN 1, 3"/>
    <property type="match status" value="1"/>
</dbReference>
<organism evidence="4 5">
    <name type="scientific">Branchiostoma floridae</name>
    <name type="common">Florida lancelet</name>
    <name type="synonym">Amphioxus</name>
    <dbReference type="NCBI Taxonomy" id="7739"/>
    <lineage>
        <taxon>Eukaryota</taxon>
        <taxon>Metazoa</taxon>
        <taxon>Chordata</taxon>
        <taxon>Cephalochordata</taxon>
        <taxon>Leptocardii</taxon>
        <taxon>Amphioxiformes</taxon>
        <taxon>Branchiostomatidae</taxon>
        <taxon>Branchiostoma</taxon>
    </lineage>
</organism>
<dbReference type="FunFam" id="1.10.238.10:FF:000003">
    <property type="entry name" value="Calmodulin A"/>
    <property type="match status" value="1"/>
</dbReference>
<dbReference type="Gene3D" id="1.10.238.10">
    <property type="entry name" value="EF-hand"/>
    <property type="match status" value="3"/>
</dbReference>
<dbReference type="KEGG" id="bfo:118418822"/>
<gene>
    <name evidence="5" type="primary">LOC118418822</name>
</gene>
<dbReference type="GO" id="GO:0030234">
    <property type="term" value="F:enzyme regulator activity"/>
    <property type="evidence" value="ECO:0000318"/>
    <property type="project" value="GO_Central"/>
</dbReference>
<feature type="domain" description="EF-hand" evidence="3">
    <location>
        <begin position="179"/>
        <end position="213"/>
    </location>
</feature>
<dbReference type="OrthoDB" id="429467at2759"/>
<dbReference type="Proteomes" id="UP000001554">
    <property type="component" value="Chromosome 7"/>
</dbReference>
<dbReference type="Pfam" id="PF13499">
    <property type="entry name" value="EF-hand_7"/>
    <property type="match status" value="2"/>
</dbReference>
<dbReference type="PROSITE" id="PS50222">
    <property type="entry name" value="EF_HAND_2"/>
    <property type="match status" value="4"/>
</dbReference>
<name>A0A9J7LE21_BRAFL</name>
<protein>
    <submittedName>
        <fullName evidence="5">Calmodulin-A-like isoform X1</fullName>
    </submittedName>
</protein>
<dbReference type="InterPro" id="IPR018247">
    <property type="entry name" value="EF_Hand_1_Ca_BS"/>
</dbReference>